<evidence type="ECO:0000256" key="2">
    <source>
        <dbReference type="ARBA" id="ARBA00022664"/>
    </source>
</evidence>
<gene>
    <name evidence="11" type="ORF">CVLEPA_LOCUS20809</name>
</gene>
<feature type="region of interest" description="Disordered" evidence="9">
    <location>
        <begin position="360"/>
        <end position="388"/>
    </location>
</feature>
<evidence type="ECO:0000256" key="4">
    <source>
        <dbReference type="ARBA" id="ARBA00023015"/>
    </source>
</evidence>
<evidence type="ECO:0000256" key="9">
    <source>
        <dbReference type="SAM" id="MobiDB-lite"/>
    </source>
</evidence>
<dbReference type="CDD" id="cd12322">
    <property type="entry name" value="RRM2_TDP43"/>
    <property type="match status" value="1"/>
</dbReference>
<protein>
    <recommendedName>
        <fullName evidence="10">RRM domain-containing protein</fullName>
    </recommendedName>
</protein>
<evidence type="ECO:0000256" key="8">
    <source>
        <dbReference type="PROSITE-ProRule" id="PRU00176"/>
    </source>
</evidence>
<dbReference type="InterPro" id="IPR041105">
    <property type="entry name" value="TDP-43_N"/>
</dbReference>
<feature type="region of interest" description="Disordered" evidence="9">
    <location>
        <begin position="255"/>
        <end position="324"/>
    </location>
</feature>
<dbReference type="InterPro" id="IPR012677">
    <property type="entry name" value="Nucleotide-bd_a/b_plait_sf"/>
</dbReference>
<organism evidence="11 12">
    <name type="scientific">Clavelina lepadiformis</name>
    <name type="common">Light-bulb sea squirt</name>
    <name type="synonym">Ascidia lepadiformis</name>
    <dbReference type="NCBI Taxonomy" id="159417"/>
    <lineage>
        <taxon>Eukaryota</taxon>
        <taxon>Metazoa</taxon>
        <taxon>Chordata</taxon>
        <taxon>Tunicata</taxon>
        <taxon>Ascidiacea</taxon>
        <taxon>Aplousobranchia</taxon>
        <taxon>Clavelinidae</taxon>
        <taxon>Clavelina</taxon>
    </lineage>
</organism>
<evidence type="ECO:0000256" key="1">
    <source>
        <dbReference type="ARBA" id="ARBA00004123"/>
    </source>
</evidence>
<proteinExistence type="predicted"/>
<evidence type="ECO:0000256" key="7">
    <source>
        <dbReference type="ARBA" id="ARBA00023242"/>
    </source>
</evidence>
<dbReference type="PANTHER" id="PTHR48033">
    <property type="entry name" value="RNA-BINDING (RRM/RBD/RNP MOTIFS) FAMILY PROTEIN"/>
    <property type="match status" value="1"/>
</dbReference>
<comment type="caution">
    <text evidence="11">The sequence shown here is derived from an EMBL/GenBank/DDBJ whole genome shotgun (WGS) entry which is preliminary data.</text>
</comment>
<evidence type="ECO:0000313" key="12">
    <source>
        <dbReference type="Proteomes" id="UP001642483"/>
    </source>
</evidence>
<dbReference type="SUPFAM" id="SSF54928">
    <property type="entry name" value="RNA-binding domain, RBD"/>
    <property type="match status" value="2"/>
</dbReference>
<dbReference type="CDD" id="cd19609">
    <property type="entry name" value="NTD_TDP-43"/>
    <property type="match status" value="1"/>
</dbReference>
<feature type="compositionally biased region" description="Polar residues" evidence="9">
    <location>
        <begin position="263"/>
        <end position="273"/>
    </location>
</feature>
<feature type="compositionally biased region" description="Basic and acidic residues" evidence="9">
    <location>
        <begin position="372"/>
        <end position="388"/>
    </location>
</feature>
<accession>A0ABP0GDB1</accession>
<keyword evidence="5" id="KW-0804">Transcription</keyword>
<keyword evidence="2" id="KW-0507">mRNA processing</keyword>
<sequence>MLYVRIADEHDNEAIEIPTEENLTIHLSSITAQFPGACGLKYRNLDTQTMRGVKLVDGILYPPHDGGVWKDNLYIVVYPKDNKRKMEDEDSQSIRSKRPAQKCSDLIVLGLPWKVEEKDLEAFFAPFGDLVMTMIKRDSTGKSKGYGFIRFSNHEAQEAVIGKRHLIEGRWCDVKIPHSKEQPKASSKIFVGRITERMTKDELRAYFEQFGAVDDVYIPTPFRAFAFVTFHDNAVAEKLIGEDQVINGVSVYINTADPKGTKDQQTNRQQSPQEGMPYQHGAGYGNRSSGFSPDQGRYFGGNNYNRESSFSGMPPQNSGSGNFGNNSGGFNMMNPAVLAAALGSWNNMLNGMFNGGGGGGGGRGSGWQNNTDMKKDGPNWNKPDGKWS</sequence>
<name>A0ABP0GDB1_CLALP</name>
<feature type="domain" description="RRM" evidence="10">
    <location>
        <begin position="104"/>
        <end position="181"/>
    </location>
</feature>
<evidence type="ECO:0000256" key="3">
    <source>
        <dbReference type="ARBA" id="ARBA00022737"/>
    </source>
</evidence>
<dbReference type="Pfam" id="PF00076">
    <property type="entry name" value="RRM_1"/>
    <property type="match status" value="2"/>
</dbReference>
<evidence type="ECO:0000313" key="11">
    <source>
        <dbReference type="EMBL" id="CAK8688846.1"/>
    </source>
</evidence>
<evidence type="ECO:0000256" key="6">
    <source>
        <dbReference type="ARBA" id="ARBA00023187"/>
    </source>
</evidence>
<keyword evidence="8" id="KW-0694">RNA-binding</keyword>
<dbReference type="SMART" id="SM00360">
    <property type="entry name" value="RRM"/>
    <property type="match status" value="2"/>
</dbReference>
<evidence type="ECO:0000259" key="10">
    <source>
        <dbReference type="PROSITE" id="PS50102"/>
    </source>
</evidence>
<keyword evidence="3" id="KW-0677">Repeat</keyword>
<keyword evidence="12" id="KW-1185">Reference proteome</keyword>
<keyword evidence="6" id="KW-0508">mRNA splicing</keyword>
<comment type="subcellular location">
    <subcellularLocation>
        <location evidence="1">Nucleus</location>
    </subcellularLocation>
</comment>
<keyword evidence="7" id="KW-0539">Nucleus</keyword>
<dbReference type="PANTHER" id="PTHR48033:SF9">
    <property type="entry name" value="TAR DNA-BINDING PROTEIN 43"/>
    <property type="match status" value="1"/>
</dbReference>
<keyword evidence="4" id="KW-0805">Transcription regulation</keyword>
<dbReference type="EMBL" id="CAWYQH010000108">
    <property type="protein sequence ID" value="CAK8688846.1"/>
    <property type="molecule type" value="Genomic_DNA"/>
</dbReference>
<reference evidence="11 12" key="1">
    <citation type="submission" date="2024-02" db="EMBL/GenBank/DDBJ databases">
        <authorList>
            <person name="Daric V."/>
            <person name="Darras S."/>
        </authorList>
    </citation>
    <scope>NUCLEOTIDE SEQUENCE [LARGE SCALE GENOMIC DNA]</scope>
</reference>
<dbReference type="Proteomes" id="UP001642483">
    <property type="component" value="Unassembled WGS sequence"/>
</dbReference>
<dbReference type="PROSITE" id="PS50102">
    <property type="entry name" value="RRM"/>
    <property type="match status" value="2"/>
</dbReference>
<evidence type="ECO:0000256" key="5">
    <source>
        <dbReference type="ARBA" id="ARBA00023163"/>
    </source>
</evidence>
<feature type="domain" description="RRM" evidence="10">
    <location>
        <begin position="187"/>
        <end position="258"/>
    </location>
</feature>
<dbReference type="InterPro" id="IPR000504">
    <property type="entry name" value="RRM_dom"/>
</dbReference>
<dbReference type="Pfam" id="PF18694">
    <property type="entry name" value="TDP-43_N"/>
    <property type="match status" value="1"/>
</dbReference>
<dbReference type="InterPro" id="IPR035979">
    <property type="entry name" value="RBD_domain_sf"/>
</dbReference>
<feature type="compositionally biased region" description="Polar residues" evidence="9">
    <location>
        <begin position="302"/>
        <end position="316"/>
    </location>
</feature>
<dbReference type="Gene3D" id="3.30.70.330">
    <property type="match status" value="2"/>
</dbReference>